<accession>A0ABN1ZL79</accession>
<protein>
    <submittedName>
        <fullName evidence="1">Uncharacterized protein</fullName>
    </submittedName>
</protein>
<sequence length="125" mass="13387">MTAHTSILIHPDGRAEWVADKTVAEKALGNYGVGRAWLTDAALGLRISMSDCALVMPEEFPANPFAVKVLAHVAGFDPADAQPTRGPVVLWGFDGRNEWDSSRPLTERERVVITEALAVAGCTTG</sequence>
<evidence type="ECO:0000313" key="2">
    <source>
        <dbReference type="Proteomes" id="UP001422759"/>
    </source>
</evidence>
<comment type="caution">
    <text evidence="1">The sequence shown here is derived from an EMBL/GenBank/DDBJ whole genome shotgun (WGS) entry which is preliminary data.</text>
</comment>
<name>A0ABN1ZL79_9ACTN</name>
<organism evidence="1 2">
    <name type="scientific">Kitasatospora kazusensis</name>
    <dbReference type="NCBI Taxonomy" id="407974"/>
    <lineage>
        <taxon>Bacteria</taxon>
        <taxon>Bacillati</taxon>
        <taxon>Actinomycetota</taxon>
        <taxon>Actinomycetes</taxon>
        <taxon>Kitasatosporales</taxon>
        <taxon>Streptomycetaceae</taxon>
        <taxon>Kitasatospora</taxon>
    </lineage>
</organism>
<dbReference type="RefSeq" id="WP_344469638.1">
    <property type="nucleotide sequence ID" value="NZ_BAAANT010000074.1"/>
</dbReference>
<gene>
    <name evidence="1" type="ORF">GCM10009760_62510</name>
</gene>
<dbReference type="Proteomes" id="UP001422759">
    <property type="component" value="Unassembled WGS sequence"/>
</dbReference>
<dbReference type="EMBL" id="BAAANT010000074">
    <property type="protein sequence ID" value="GAA1500682.1"/>
    <property type="molecule type" value="Genomic_DNA"/>
</dbReference>
<keyword evidence="2" id="KW-1185">Reference proteome</keyword>
<proteinExistence type="predicted"/>
<reference evidence="1 2" key="1">
    <citation type="journal article" date="2019" name="Int. J. Syst. Evol. Microbiol.">
        <title>The Global Catalogue of Microorganisms (GCM) 10K type strain sequencing project: providing services to taxonomists for standard genome sequencing and annotation.</title>
        <authorList>
            <consortium name="The Broad Institute Genomics Platform"/>
            <consortium name="The Broad Institute Genome Sequencing Center for Infectious Disease"/>
            <person name="Wu L."/>
            <person name="Ma J."/>
        </authorList>
    </citation>
    <scope>NUCLEOTIDE SEQUENCE [LARGE SCALE GENOMIC DNA]</scope>
    <source>
        <strain evidence="1 2">JCM 14560</strain>
    </source>
</reference>
<evidence type="ECO:0000313" key="1">
    <source>
        <dbReference type="EMBL" id="GAA1500682.1"/>
    </source>
</evidence>